<dbReference type="Gene3D" id="3.10.28.10">
    <property type="entry name" value="Homing endonucleases"/>
    <property type="match status" value="2"/>
</dbReference>
<dbReference type="Pfam" id="PF00772">
    <property type="entry name" value="DnaB"/>
    <property type="match status" value="1"/>
</dbReference>
<dbReference type="InterPro" id="IPR003586">
    <property type="entry name" value="Hint_dom_C"/>
</dbReference>
<dbReference type="Pfam" id="PF03796">
    <property type="entry name" value="DnaB_C"/>
    <property type="match status" value="2"/>
</dbReference>
<evidence type="ECO:0000256" key="5">
    <source>
        <dbReference type="ARBA" id="ARBA00022741"/>
    </source>
</evidence>
<dbReference type="InterPro" id="IPR004042">
    <property type="entry name" value="Intein_endonuc_central"/>
</dbReference>
<evidence type="ECO:0000256" key="7">
    <source>
        <dbReference type="ARBA" id="ARBA00022806"/>
    </source>
</evidence>
<dbReference type="Pfam" id="PF14528">
    <property type="entry name" value="LAGLIDADG_3"/>
    <property type="match status" value="2"/>
</dbReference>
<keyword evidence="9 16" id="KW-0067">ATP-binding</keyword>
<dbReference type="GO" id="GO:0006269">
    <property type="term" value="P:DNA replication, synthesis of primer"/>
    <property type="evidence" value="ECO:0007669"/>
    <property type="project" value="UniProtKB-UniRule"/>
</dbReference>
<evidence type="ECO:0000256" key="14">
    <source>
        <dbReference type="ARBA" id="ARBA00048954"/>
    </source>
</evidence>
<dbReference type="GO" id="GO:0003677">
    <property type="term" value="F:DNA binding"/>
    <property type="evidence" value="ECO:0007669"/>
    <property type="project" value="UniProtKB-UniRule"/>
</dbReference>
<evidence type="ECO:0000256" key="10">
    <source>
        <dbReference type="ARBA" id="ARBA00023000"/>
    </source>
</evidence>
<dbReference type="NCBIfam" id="TIGR01443">
    <property type="entry name" value="intein_Cterm"/>
    <property type="match status" value="1"/>
</dbReference>
<feature type="domain" description="SF4 helicase" evidence="19">
    <location>
        <begin position="643"/>
        <end position="809"/>
    </location>
</feature>
<comment type="similarity">
    <text evidence="1 16">Belongs to the helicase family. DnaB subfamily.</text>
</comment>
<dbReference type="InterPro" id="IPR007694">
    <property type="entry name" value="DNA_helicase_DnaB-like_C"/>
</dbReference>
<dbReference type="SMART" id="SM00305">
    <property type="entry name" value="HintC"/>
    <property type="match status" value="1"/>
</dbReference>
<keyword evidence="7 16" id="KW-0347">Helicase</keyword>
<dbReference type="NCBIfam" id="TIGR01445">
    <property type="entry name" value="intein_Nterm"/>
    <property type="match status" value="1"/>
</dbReference>
<dbReference type="Pfam" id="PF14890">
    <property type="entry name" value="Intein_splicing"/>
    <property type="match status" value="1"/>
</dbReference>
<keyword evidence="10" id="KW-0651">Protein splicing</keyword>
<sequence length="1298" mass="142116">MAIAEFPGDYEDDSRRGGGMLPPQDVQAEQSVLGGMLLSKDAIAAATESVDGRDFYRPAHELIYEAIIDLYGRGEPADAITVADELTKRGELQRVGGQAYLHELIQGVPTAANAGFYAEIVAERAVLRRLVDAGTRIVQMGYADGGGDVVDVINAAQAEIFGVTAGKETEDYVRLGDIIAETADEIDAASGNNGQMTGVPTGFTDLDTLTNGLHPGQMIVIAARPAVGKALALDTPLPTPTGWTTMGDVHVGDQLIGADGRPTTVVAATDVMHERPCYEVEFADGTVIVADEQHQWLTDTRASRRSEQQARCSLASVRTQRIKPAVRTTAEIAATLRTSTKEARLNHSVRLTEPLQLPQIDALVPPYVLGAWLGDGTTDQATITSADDQMVMLLESQGVRVTKTKATMRYSLRLPTEAVASRLCVVCGADFVPQTSQVRTCGRSCGGRAKGIGYAVAPSCPDCGAPSSGMRRCQACHDRHGSVRGRLRTLGVLGNKHIPVSYLRASADQRWALLAGLLDTDGTVTASGCVQFTTTSPRLRDDVQDLLASLGLRFGASRKRVNGRSEESSTAYTMTFSTDEDVFWLDRKKLLHKELRSRTFQRRNSQFIVDVRPIPSVPVRCVQVDNDSHLYLASRAMIPTHNSTIGLDIARACSIKAGMASAIFSLEMSKSEISMRLLSAEGGIQLQHMRKGTMRDEDWTRLATTMGKVADAPLFIDDSPNMSLMEIRSKCRRLKERNNLKLVIIDYLQLMTSGKRVESRQQEVSEFSRALKLLAKELNVPVIAISQLNRGPEQRTDKRPQMSDLRESGCLTADTRLLRADTGAEVSIGELAASGETEVPIWALDDSLRYVVRPLTHAFRTGVRPVFKMALASGKTVRATENHRFLTYGGWAALGDLRTGERLAVPRHVPAPQLHEPWDSDEKLILLAHMIGDGSFVRRQPIRYASIDEQNLAAVTKAALVGFGVAAVRDDYAAARVSTLRLRAPFQRGHGVRNPIAEWLDELGLFGLRSHEKFVPESLFHASKRQIALFLKHIWATDGSVTVNKTGRGGRIYYASTSRRLVDDLSLLLLRFGISTRTKVTRKAGYRDGYTIDISGADSQRRFLQEIGVFGDRAQNAARLLAIVREVTANTNVDTVPTQVWDTVKGVMAERGMTHREFAAAMGTQFCGSALWKHSPSRERLGQVAQVLDSAELELLCVNDIFWDTVVSIEVDGIEEVFDATVVGSHNFIANGIAAHNSIEQDADMVILLHREDSYDRESERAGEADLIVAKHRNGPTDTITVAFQGHYSRFTNMAQNF</sequence>
<feature type="domain" description="DOD-type homing endonuclease" evidence="18">
    <location>
        <begin position="926"/>
        <end position="1074"/>
    </location>
</feature>
<dbReference type="SUPFAM" id="SSF51294">
    <property type="entry name" value="Hedgehog/intein (Hint) domain"/>
    <property type="match status" value="2"/>
</dbReference>
<dbReference type="Gene3D" id="2.170.16.10">
    <property type="entry name" value="Hedgehog/Intein (Hint) domain"/>
    <property type="match status" value="2"/>
</dbReference>
<dbReference type="InterPro" id="IPR004860">
    <property type="entry name" value="LAGLIDADG_dom"/>
</dbReference>
<keyword evidence="2 16" id="KW-0639">Primosome</keyword>
<keyword evidence="5 16" id="KW-0547">Nucleotide-binding</keyword>
<evidence type="ECO:0000313" key="21">
    <source>
        <dbReference type="Proteomes" id="UP000318297"/>
    </source>
</evidence>
<accession>A0A561E3W0</accession>
<dbReference type="GO" id="GO:0016539">
    <property type="term" value="P:intein-mediated protein splicing"/>
    <property type="evidence" value="ECO:0007669"/>
    <property type="project" value="InterPro"/>
</dbReference>
<dbReference type="PROSITE" id="PS51199">
    <property type="entry name" value="SF4_HELICASE"/>
    <property type="match status" value="3"/>
</dbReference>
<feature type="domain" description="DOD-type homing endonuclease" evidence="18">
    <location>
        <begin position="368"/>
        <end position="552"/>
    </location>
</feature>
<dbReference type="SUPFAM" id="SSF55608">
    <property type="entry name" value="Homing endonucleases"/>
    <property type="match status" value="2"/>
</dbReference>
<evidence type="ECO:0000256" key="13">
    <source>
        <dbReference type="ARBA" id="ARBA00044940"/>
    </source>
</evidence>
<dbReference type="InterPro" id="IPR030934">
    <property type="entry name" value="Intein_C"/>
</dbReference>
<evidence type="ECO:0000256" key="15">
    <source>
        <dbReference type="NCBIfam" id="TIGR00665"/>
    </source>
</evidence>
<keyword evidence="12" id="KW-0413">Isomerase</keyword>
<evidence type="ECO:0000259" key="18">
    <source>
        <dbReference type="PROSITE" id="PS50819"/>
    </source>
</evidence>
<evidence type="ECO:0000259" key="19">
    <source>
        <dbReference type="PROSITE" id="PS51199"/>
    </source>
</evidence>
<dbReference type="GO" id="GO:1990077">
    <property type="term" value="C:primosome complex"/>
    <property type="evidence" value="ECO:0007669"/>
    <property type="project" value="UniProtKB-UniRule"/>
</dbReference>
<proteinExistence type="inferred from homology"/>
<evidence type="ECO:0000256" key="11">
    <source>
        <dbReference type="ARBA" id="ARBA00023125"/>
    </source>
</evidence>
<evidence type="ECO:0000256" key="12">
    <source>
        <dbReference type="ARBA" id="ARBA00023235"/>
    </source>
</evidence>
<keyword evidence="6 16" id="KW-0378">Hydrolase</keyword>
<evidence type="ECO:0000256" key="16">
    <source>
        <dbReference type="RuleBase" id="RU362085"/>
    </source>
</evidence>
<dbReference type="GO" id="GO:0005829">
    <property type="term" value="C:cytosol"/>
    <property type="evidence" value="ECO:0007669"/>
    <property type="project" value="TreeGrafter"/>
</dbReference>
<evidence type="ECO:0000313" key="20">
    <source>
        <dbReference type="EMBL" id="TWE10303.1"/>
    </source>
</evidence>
<feature type="domain" description="SF4 helicase" evidence="19">
    <location>
        <begin position="192"/>
        <end position="229"/>
    </location>
</feature>
<dbReference type="GO" id="GO:0016887">
    <property type="term" value="F:ATP hydrolysis activity"/>
    <property type="evidence" value="ECO:0007669"/>
    <property type="project" value="RHEA"/>
</dbReference>
<dbReference type="PROSITE" id="PS50818">
    <property type="entry name" value="INTEIN_C_TER"/>
    <property type="match status" value="1"/>
</dbReference>
<dbReference type="InterPro" id="IPR006141">
    <property type="entry name" value="Intein_N"/>
</dbReference>
<name>A0A561E3W0_9MICO</name>
<dbReference type="InterPro" id="IPR003587">
    <property type="entry name" value="Hint_dom_N"/>
</dbReference>
<dbReference type="InterPro" id="IPR027417">
    <property type="entry name" value="P-loop_NTPase"/>
</dbReference>
<dbReference type="PANTHER" id="PTHR30153:SF2">
    <property type="entry name" value="REPLICATIVE DNA HELICASE"/>
    <property type="match status" value="1"/>
</dbReference>
<evidence type="ECO:0000256" key="9">
    <source>
        <dbReference type="ARBA" id="ARBA00022840"/>
    </source>
</evidence>
<dbReference type="SMART" id="SM00306">
    <property type="entry name" value="HintN"/>
    <property type="match status" value="2"/>
</dbReference>
<dbReference type="PANTHER" id="PTHR30153">
    <property type="entry name" value="REPLICATIVE DNA HELICASE DNAB"/>
    <property type="match status" value="1"/>
</dbReference>
<feature type="domain" description="SF4 helicase" evidence="19">
    <location>
        <begin position="1238"/>
        <end position="1298"/>
    </location>
</feature>
<dbReference type="PRINTS" id="PR00379">
    <property type="entry name" value="INTEIN"/>
</dbReference>
<comment type="caution">
    <text evidence="20">The sequence shown here is derived from an EMBL/GenBank/DDBJ whole genome shotgun (WGS) entry which is preliminary data.</text>
</comment>
<dbReference type="InterPro" id="IPR016136">
    <property type="entry name" value="DNA_helicase_N/primase_C"/>
</dbReference>
<gene>
    <name evidence="20" type="ORF">BKA23_2659</name>
</gene>
<dbReference type="EC" id="5.6.2.3" evidence="15 16"/>
<dbReference type="NCBIfam" id="NF005852">
    <property type="entry name" value="PRK07773.1"/>
    <property type="match status" value="1"/>
</dbReference>
<dbReference type="EMBL" id="VIVQ01000002">
    <property type="protein sequence ID" value="TWE10303.1"/>
    <property type="molecule type" value="Genomic_DNA"/>
</dbReference>
<comment type="catalytic activity">
    <reaction evidence="14 16">
        <text>ATP + H2O = ADP + phosphate + H(+)</text>
        <dbReference type="Rhea" id="RHEA:13065"/>
        <dbReference type="ChEBI" id="CHEBI:15377"/>
        <dbReference type="ChEBI" id="CHEBI:15378"/>
        <dbReference type="ChEBI" id="CHEBI:30616"/>
        <dbReference type="ChEBI" id="CHEBI:43474"/>
        <dbReference type="ChEBI" id="CHEBI:456216"/>
        <dbReference type="EC" id="5.6.2.3"/>
    </reaction>
</comment>
<organism evidence="20 21">
    <name type="scientific">Rudaeicoccus suwonensis</name>
    <dbReference type="NCBI Taxonomy" id="657409"/>
    <lineage>
        <taxon>Bacteria</taxon>
        <taxon>Bacillati</taxon>
        <taxon>Actinomycetota</taxon>
        <taxon>Actinomycetes</taxon>
        <taxon>Micrococcales</taxon>
        <taxon>Dermacoccaceae</taxon>
        <taxon>Rudaeicoccus</taxon>
    </lineage>
</organism>
<dbReference type="FunFam" id="1.10.860.10:FF:000001">
    <property type="entry name" value="Replicative DNA helicase"/>
    <property type="match status" value="1"/>
</dbReference>
<dbReference type="InterPro" id="IPR006142">
    <property type="entry name" value="INTEIN"/>
</dbReference>
<dbReference type="SUPFAM" id="SSF52540">
    <property type="entry name" value="P-loop containing nucleoside triphosphate hydrolases"/>
    <property type="match status" value="1"/>
</dbReference>
<evidence type="ECO:0000256" key="4">
    <source>
        <dbReference type="ARBA" id="ARBA00022737"/>
    </source>
</evidence>
<dbReference type="InterPro" id="IPR036185">
    <property type="entry name" value="DNA_heli_DnaB-like_N_sf"/>
</dbReference>
<comment type="function">
    <text evidence="13 16">The intein is an endonuclease.</text>
</comment>
<dbReference type="GO" id="GO:0043139">
    <property type="term" value="F:5'-3' DNA helicase activity"/>
    <property type="evidence" value="ECO:0007669"/>
    <property type="project" value="UniProtKB-EC"/>
</dbReference>
<dbReference type="NCBIfam" id="TIGR00665">
    <property type="entry name" value="DnaB"/>
    <property type="match status" value="1"/>
</dbReference>
<keyword evidence="21" id="KW-1185">Reference proteome</keyword>
<dbReference type="Proteomes" id="UP000318297">
    <property type="component" value="Unassembled WGS sequence"/>
</dbReference>
<dbReference type="CDD" id="cd00081">
    <property type="entry name" value="Hint"/>
    <property type="match status" value="2"/>
</dbReference>
<dbReference type="InterPro" id="IPR007693">
    <property type="entry name" value="DNA_helicase_DnaB-like_N"/>
</dbReference>
<feature type="region of interest" description="Disordered" evidence="17">
    <location>
        <begin position="1"/>
        <end position="24"/>
    </location>
</feature>
<evidence type="ECO:0000256" key="2">
    <source>
        <dbReference type="ARBA" id="ARBA00022515"/>
    </source>
</evidence>
<keyword evidence="8" id="KW-0068">Autocatalytic cleavage</keyword>
<dbReference type="Gene3D" id="3.40.50.300">
    <property type="entry name" value="P-loop containing nucleotide triphosphate hydrolases"/>
    <property type="match status" value="3"/>
</dbReference>
<reference evidence="20 21" key="1">
    <citation type="submission" date="2019-06" db="EMBL/GenBank/DDBJ databases">
        <title>Sequencing the genomes of 1000 actinobacteria strains.</title>
        <authorList>
            <person name="Klenk H.-P."/>
        </authorList>
    </citation>
    <scope>NUCLEOTIDE SEQUENCE [LARGE SCALE GENOMIC DNA]</scope>
    <source>
        <strain evidence="20 21">DSM 19560</strain>
    </source>
</reference>
<dbReference type="PROSITE" id="PS50819">
    <property type="entry name" value="INTEIN_ENDONUCLEASE"/>
    <property type="match status" value="2"/>
</dbReference>
<dbReference type="InterPro" id="IPR036844">
    <property type="entry name" value="Hint_dom_sf"/>
</dbReference>
<keyword evidence="4" id="KW-0677">Repeat</keyword>
<evidence type="ECO:0000256" key="3">
    <source>
        <dbReference type="ARBA" id="ARBA00022705"/>
    </source>
</evidence>
<dbReference type="SUPFAM" id="SSF48024">
    <property type="entry name" value="N-terminal domain of DnaB helicase"/>
    <property type="match status" value="1"/>
</dbReference>
<comment type="function">
    <text evidence="16">The main replicative DNA helicase, it participates in initiation and elongation during chromosome replication. Travels ahead of the DNA replisome, separating dsDNA into templates for DNA synthesis. A processive ATP-dependent 5'-3' DNA helicase it has DNA-dependent ATPase activity.</text>
</comment>
<evidence type="ECO:0000256" key="6">
    <source>
        <dbReference type="ARBA" id="ARBA00022801"/>
    </source>
</evidence>
<dbReference type="Gene3D" id="1.10.860.10">
    <property type="entry name" value="DNAb Helicase, Chain A"/>
    <property type="match status" value="1"/>
</dbReference>
<evidence type="ECO:0000256" key="17">
    <source>
        <dbReference type="SAM" id="MobiDB-lite"/>
    </source>
</evidence>
<evidence type="ECO:0000256" key="8">
    <source>
        <dbReference type="ARBA" id="ARBA00022813"/>
    </source>
</evidence>
<dbReference type="GO" id="GO:0004519">
    <property type="term" value="F:endonuclease activity"/>
    <property type="evidence" value="ECO:0007669"/>
    <property type="project" value="InterPro"/>
</dbReference>
<keyword evidence="11 16" id="KW-0238">DNA-binding</keyword>
<protein>
    <recommendedName>
        <fullName evidence="15 16">Replicative DNA helicase</fullName>
        <ecNumber evidence="15 16">5.6.2.3</ecNumber>
    </recommendedName>
</protein>
<keyword evidence="3 16" id="KW-0235">DNA replication</keyword>
<dbReference type="GO" id="GO:0005524">
    <property type="term" value="F:ATP binding"/>
    <property type="evidence" value="ECO:0007669"/>
    <property type="project" value="UniProtKB-UniRule"/>
</dbReference>
<dbReference type="PROSITE" id="PS50817">
    <property type="entry name" value="INTEIN_N_TER"/>
    <property type="match status" value="1"/>
</dbReference>
<dbReference type="InterPro" id="IPR027434">
    <property type="entry name" value="Homing_endonucl"/>
</dbReference>
<evidence type="ECO:0000256" key="1">
    <source>
        <dbReference type="ARBA" id="ARBA00008428"/>
    </source>
</evidence>
<dbReference type="InterPro" id="IPR007692">
    <property type="entry name" value="DNA_helicase_DnaB"/>
</dbReference>